<dbReference type="Pfam" id="PF13637">
    <property type="entry name" value="Ank_4"/>
    <property type="match status" value="1"/>
</dbReference>
<dbReference type="PANTHER" id="PTHR46586">
    <property type="entry name" value="ANKYRIN REPEAT-CONTAINING PROTEIN"/>
    <property type="match status" value="1"/>
</dbReference>
<protein>
    <submittedName>
        <fullName evidence="1">Uncharacterized protein</fullName>
    </submittedName>
</protein>
<gene>
    <name evidence="1" type="ORF">SPRG_06470</name>
</gene>
<name>A0A067CCY3_SAPPC</name>
<dbReference type="RefSeq" id="XP_012200677.1">
    <property type="nucleotide sequence ID" value="XM_012345287.1"/>
</dbReference>
<dbReference type="AlphaFoldDB" id="A0A067CCY3"/>
<evidence type="ECO:0000313" key="2">
    <source>
        <dbReference type="Proteomes" id="UP000030745"/>
    </source>
</evidence>
<dbReference type="InterPro" id="IPR052050">
    <property type="entry name" value="SecEffector_AnkRepeat"/>
</dbReference>
<dbReference type="EMBL" id="KK583210">
    <property type="protein sequence ID" value="KDO28614.1"/>
    <property type="molecule type" value="Genomic_DNA"/>
</dbReference>
<reference evidence="1 2" key="1">
    <citation type="journal article" date="2013" name="PLoS Genet.">
        <title>Distinctive expansion of potential virulence genes in the genome of the oomycete fish pathogen Saprolegnia parasitica.</title>
        <authorList>
            <person name="Jiang R.H."/>
            <person name="de Bruijn I."/>
            <person name="Haas B.J."/>
            <person name="Belmonte R."/>
            <person name="Lobach L."/>
            <person name="Christie J."/>
            <person name="van den Ackerveken G."/>
            <person name="Bottin A."/>
            <person name="Bulone V."/>
            <person name="Diaz-Moreno S.M."/>
            <person name="Dumas B."/>
            <person name="Fan L."/>
            <person name="Gaulin E."/>
            <person name="Govers F."/>
            <person name="Grenville-Briggs L.J."/>
            <person name="Horner N.R."/>
            <person name="Levin J.Z."/>
            <person name="Mammella M."/>
            <person name="Meijer H.J."/>
            <person name="Morris P."/>
            <person name="Nusbaum C."/>
            <person name="Oome S."/>
            <person name="Phillips A.J."/>
            <person name="van Rooyen D."/>
            <person name="Rzeszutek E."/>
            <person name="Saraiva M."/>
            <person name="Secombes C.J."/>
            <person name="Seidl M.F."/>
            <person name="Snel B."/>
            <person name="Stassen J.H."/>
            <person name="Sykes S."/>
            <person name="Tripathy S."/>
            <person name="van den Berg H."/>
            <person name="Vega-Arreguin J.C."/>
            <person name="Wawra S."/>
            <person name="Young S.K."/>
            <person name="Zeng Q."/>
            <person name="Dieguez-Uribeondo J."/>
            <person name="Russ C."/>
            <person name="Tyler B.M."/>
            <person name="van West P."/>
        </authorList>
    </citation>
    <scope>NUCLEOTIDE SEQUENCE [LARGE SCALE GENOMIC DNA]</scope>
    <source>
        <strain evidence="1 2">CBS 223.65</strain>
    </source>
</reference>
<dbReference type="KEGG" id="spar:SPRG_06470"/>
<dbReference type="PANTHER" id="PTHR46586:SF3">
    <property type="entry name" value="ANKYRIN REPEAT-CONTAINING PROTEIN"/>
    <property type="match status" value="1"/>
</dbReference>
<dbReference type="VEuPathDB" id="FungiDB:SPRG_06470"/>
<sequence>MASLFHRVVLGQPEIASLVFEFQAGLYEDVRPAFLAFHRLVELRSEHFEPEYRSDVSFRHVFAPGAKWASSWSRSFRADAYMLDKLARDARFPLHVAIYEGLDHLAKRMLACRPDLASEDAILLAFMVNRLEMAEFLLDLRSVVPELHRRVNTLVPPPPPHLRQYQPTVLERLMGNESPEAMRLLLRFSPRPDMWTHQELSLATRRGRLDNIAFAIDHFEWFSYPDLVEDVAVLGALHLVRALLERGLFCSAEVLDTAACHGFLEMVEYLHVHSRGGCTTNAMDDAARCGHLDVVRFLHDHRHEGCTVEAMNKAAMYGEIATVEFLHRHRNEGCTVEAMDNAAMFGHLEVVQFLHVNRTEGCTTEALNWAVTNGHLDVVRFLIEHRTEGASPGILTEPLAAAPSTWSIDRAAELGREDILRFLLAHRREGGTRDNVVRLALQNRHVSIAKHLVLLGYPFPTPIPDQWDYDKATIEFFVAHGAPWSTEWMDRACLTGDLMLVKFLHAHSNAGCTTAALENAICSRAWNVVDFLLAHRREGVSARGFVQVLNSRYLGVMEALNSQHMKHLEVLGRLLQRQPELRDDAVVLDDLIHFGLPDALQFALAAGFAQPRAALMKCAGRPTFTSNCKLVLPYCMDTKDHVENILFLLDLVALPDRWRPTMLDLVSSELTYQMRMARHRVGRIDKLVAHEAALLARGDVVDAACAFTFGHLDSTRATAESARLATYASLVQDATLKETLSSLLSRKRKRTMPI</sequence>
<dbReference type="OMA" id="RHVSIAK"/>
<dbReference type="OrthoDB" id="10334592at2759"/>
<evidence type="ECO:0000313" key="1">
    <source>
        <dbReference type="EMBL" id="KDO28614.1"/>
    </source>
</evidence>
<dbReference type="InterPro" id="IPR036770">
    <property type="entry name" value="Ankyrin_rpt-contain_sf"/>
</dbReference>
<accession>A0A067CCY3</accession>
<dbReference type="InterPro" id="IPR002110">
    <property type="entry name" value="Ankyrin_rpt"/>
</dbReference>
<dbReference type="Proteomes" id="UP000030745">
    <property type="component" value="Unassembled WGS sequence"/>
</dbReference>
<organism evidence="1 2">
    <name type="scientific">Saprolegnia parasitica (strain CBS 223.65)</name>
    <dbReference type="NCBI Taxonomy" id="695850"/>
    <lineage>
        <taxon>Eukaryota</taxon>
        <taxon>Sar</taxon>
        <taxon>Stramenopiles</taxon>
        <taxon>Oomycota</taxon>
        <taxon>Saprolegniomycetes</taxon>
        <taxon>Saprolegniales</taxon>
        <taxon>Saprolegniaceae</taxon>
        <taxon>Saprolegnia</taxon>
    </lineage>
</organism>
<dbReference type="Gene3D" id="1.25.40.20">
    <property type="entry name" value="Ankyrin repeat-containing domain"/>
    <property type="match status" value="2"/>
</dbReference>
<proteinExistence type="predicted"/>
<keyword evidence="2" id="KW-1185">Reference proteome</keyword>
<dbReference type="GeneID" id="24128818"/>
<dbReference type="SUPFAM" id="SSF48403">
    <property type="entry name" value="Ankyrin repeat"/>
    <property type="match status" value="1"/>
</dbReference>